<dbReference type="EMBL" id="CP029190">
    <property type="protein sequence ID" value="QES47195.1"/>
    <property type="molecule type" value="Genomic_DNA"/>
</dbReference>
<protein>
    <recommendedName>
        <fullName evidence="4">NTP pyrophosphohydrolase MazG putative catalytic core domain-containing protein</fullName>
    </recommendedName>
</protein>
<accession>A0A5P2CWG6</accession>
<evidence type="ECO:0000313" key="3">
    <source>
        <dbReference type="Proteomes" id="UP000325211"/>
    </source>
</evidence>
<dbReference type="OrthoDB" id="3785106at2"/>
<sequence length="127" mass="13930">MHDADVWKTISALAETFEVRDAGRGVAPEEQWTLQVLKIGEEFGEAAQAVIGVRGTNPRKGTSHTWEDVQAEVADTIITAMVALTRMRPDDAAEYFARQLALKSDRFLTRQDPPGKAVLPADRSPAP</sequence>
<dbReference type="RefSeq" id="WP_150206151.1">
    <property type="nucleotide sequence ID" value="NZ_CP029190.1"/>
</dbReference>
<evidence type="ECO:0000313" key="2">
    <source>
        <dbReference type="EMBL" id="QES47195.1"/>
    </source>
</evidence>
<dbReference type="AlphaFoldDB" id="A0A5P2CWG6"/>
<dbReference type="InterPro" id="IPR044548">
    <property type="entry name" value="AF0060_NTP-PPase_MazG-like"/>
</dbReference>
<gene>
    <name evidence="2" type="ORF">DEJ50_04440</name>
</gene>
<dbReference type="SUPFAM" id="SSF101386">
    <property type="entry name" value="all-alpha NTP pyrophosphatases"/>
    <property type="match status" value="1"/>
</dbReference>
<proteinExistence type="predicted"/>
<organism evidence="2 3">
    <name type="scientific">Streptomyces venezuelae</name>
    <dbReference type="NCBI Taxonomy" id="54571"/>
    <lineage>
        <taxon>Bacteria</taxon>
        <taxon>Bacillati</taxon>
        <taxon>Actinomycetota</taxon>
        <taxon>Actinomycetes</taxon>
        <taxon>Kitasatosporales</taxon>
        <taxon>Streptomycetaceae</taxon>
        <taxon>Streptomyces</taxon>
    </lineage>
</organism>
<evidence type="ECO:0000256" key="1">
    <source>
        <dbReference type="SAM" id="MobiDB-lite"/>
    </source>
</evidence>
<evidence type="ECO:0008006" key="4">
    <source>
        <dbReference type="Google" id="ProtNLM"/>
    </source>
</evidence>
<name>A0A5P2CWG6_STRVZ</name>
<reference evidence="2 3" key="1">
    <citation type="submission" date="2018-05" db="EMBL/GenBank/DDBJ databases">
        <title>Streptomyces venezuelae.</title>
        <authorList>
            <person name="Kim W."/>
            <person name="Lee N."/>
            <person name="Cho B.-K."/>
        </authorList>
    </citation>
    <scope>NUCLEOTIDE SEQUENCE [LARGE SCALE GENOMIC DNA]</scope>
    <source>
        <strain evidence="2 3">ATCC 21782</strain>
    </source>
</reference>
<dbReference type="CDD" id="cd11533">
    <property type="entry name" value="NTP-PPase_Af0060_like"/>
    <property type="match status" value="1"/>
</dbReference>
<dbReference type="Proteomes" id="UP000325211">
    <property type="component" value="Chromosome"/>
</dbReference>
<feature type="region of interest" description="Disordered" evidence="1">
    <location>
        <begin position="107"/>
        <end position="127"/>
    </location>
</feature>